<evidence type="ECO:0000313" key="7">
    <source>
        <dbReference type="Proteomes" id="UP001611494"/>
    </source>
</evidence>
<name>A0ABW7VQA8_9NOCA</name>
<reference evidence="6 7" key="1">
    <citation type="submission" date="2024-10" db="EMBL/GenBank/DDBJ databases">
        <title>The Natural Products Discovery Center: Release of the First 8490 Sequenced Strains for Exploring Actinobacteria Biosynthetic Diversity.</title>
        <authorList>
            <person name="Kalkreuter E."/>
            <person name="Kautsar S.A."/>
            <person name="Yang D."/>
            <person name="Bader C.D."/>
            <person name="Teijaro C.N."/>
            <person name="Fluegel L."/>
            <person name="Davis C.M."/>
            <person name="Simpson J.R."/>
            <person name="Lauterbach L."/>
            <person name="Steele A.D."/>
            <person name="Gui C."/>
            <person name="Meng S."/>
            <person name="Li G."/>
            <person name="Viehrig K."/>
            <person name="Ye F."/>
            <person name="Su P."/>
            <person name="Kiefer A.F."/>
            <person name="Nichols A."/>
            <person name="Cepeda A.J."/>
            <person name="Yan W."/>
            <person name="Fan B."/>
            <person name="Jiang Y."/>
            <person name="Adhikari A."/>
            <person name="Zheng C.-J."/>
            <person name="Schuster L."/>
            <person name="Cowan T.M."/>
            <person name="Smanski M.J."/>
            <person name="Chevrette M.G."/>
            <person name="De Carvalho L.P.S."/>
            <person name="Shen B."/>
        </authorList>
    </citation>
    <scope>NUCLEOTIDE SEQUENCE [LARGE SCALE GENOMIC DNA]</scope>
    <source>
        <strain evidence="6 7">NPDC019377</strain>
    </source>
</reference>
<dbReference type="InterPro" id="IPR058240">
    <property type="entry name" value="rSAM_sf"/>
</dbReference>
<dbReference type="EMBL" id="JBIRYL010000001">
    <property type="protein sequence ID" value="MFI2228792.1"/>
    <property type="molecule type" value="Genomic_DNA"/>
</dbReference>
<keyword evidence="7" id="KW-1185">Reference proteome</keyword>
<evidence type="ECO:0000313" key="6">
    <source>
        <dbReference type="EMBL" id="MFI2228792.1"/>
    </source>
</evidence>
<dbReference type="Pfam" id="PF04055">
    <property type="entry name" value="Radical_SAM"/>
    <property type="match status" value="1"/>
</dbReference>
<gene>
    <name evidence="6" type="ORF">ACH49Z_02950</name>
</gene>
<dbReference type="SUPFAM" id="SSF102114">
    <property type="entry name" value="Radical SAM enzymes"/>
    <property type="match status" value="1"/>
</dbReference>
<keyword evidence="3" id="KW-0408">Iron</keyword>
<feature type="domain" description="Radical SAM core" evidence="5">
    <location>
        <begin position="56"/>
        <end position="263"/>
    </location>
</feature>
<dbReference type="RefSeq" id="WP_397059215.1">
    <property type="nucleotide sequence ID" value="NZ_JBIRYL010000001.1"/>
</dbReference>
<protein>
    <submittedName>
        <fullName evidence="6">Radical SAM protein</fullName>
    </submittedName>
</protein>
<evidence type="ECO:0000256" key="4">
    <source>
        <dbReference type="ARBA" id="ARBA00023014"/>
    </source>
</evidence>
<evidence type="ECO:0000256" key="2">
    <source>
        <dbReference type="ARBA" id="ARBA00022723"/>
    </source>
</evidence>
<dbReference type="InterPro" id="IPR013785">
    <property type="entry name" value="Aldolase_TIM"/>
</dbReference>
<evidence type="ECO:0000256" key="1">
    <source>
        <dbReference type="ARBA" id="ARBA00022691"/>
    </source>
</evidence>
<dbReference type="SFLD" id="SFLDS00029">
    <property type="entry name" value="Radical_SAM"/>
    <property type="match status" value="1"/>
</dbReference>
<dbReference type="PROSITE" id="PS51918">
    <property type="entry name" value="RADICAL_SAM"/>
    <property type="match status" value="1"/>
</dbReference>
<comment type="caution">
    <text evidence="6">The sequence shown here is derived from an EMBL/GenBank/DDBJ whole genome shotgun (WGS) entry which is preliminary data.</text>
</comment>
<keyword evidence="2" id="KW-0479">Metal-binding</keyword>
<keyword evidence="4" id="KW-0411">Iron-sulfur</keyword>
<dbReference type="Gene3D" id="3.20.20.70">
    <property type="entry name" value="Aldolase class I"/>
    <property type="match status" value="1"/>
</dbReference>
<keyword evidence="1" id="KW-0949">S-adenosyl-L-methionine</keyword>
<organism evidence="6 7">
    <name type="scientific">Nocardia testacea</name>
    <dbReference type="NCBI Taxonomy" id="248551"/>
    <lineage>
        <taxon>Bacteria</taxon>
        <taxon>Bacillati</taxon>
        <taxon>Actinomycetota</taxon>
        <taxon>Actinomycetes</taxon>
        <taxon>Mycobacteriales</taxon>
        <taxon>Nocardiaceae</taxon>
        <taxon>Nocardia</taxon>
    </lineage>
</organism>
<evidence type="ECO:0000256" key="3">
    <source>
        <dbReference type="ARBA" id="ARBA00023004"/>
    </source>
</evidence>
<dbReference type="InterPro" id="IPR007197">
    <property type="entry name" value="rSAM"/>
</dbReference>
<evidence type="ECO:0000259" key="5">
    <source>
        <dbReference type="PROSITE" id="PS51918"/>
    </source>
</evidence>
<dbReference type="CDD" id="cd01335">
    <property type="entry name" value="Radical_SAM"/>
    <property type="match status" value="1"/>
</dbReference>
<dbReference type="Proteomes" id="UP001611494">
    <property type="component" value="Unassembled WGS sequence"/>
</dbReference>
<proteinExistence type="predicted"/>
<accession>A0ABW7VQA8</accession>
<sequence>MASSSAQELPHRTEEDVVAQPVFLDVRPSKERILTRAFELAQEDPALAERLLRVNEVARGIRTVEVWVTDACNLRCKGCWFFEHDMDKQSIEIRDLDSIRAFAEDLRDSKKITSTLLIGGEPALVLDRVRVFAETIRNVTVVTNGTKPIPYDGLEDLAIAVSLWGGGPVDDELRGHRPSGRRISGLFGTALRAYTGDPRATWVYTLSEAGMPYLERTVEAIAANGNQINFGYYSDNGTDPTARLRNEERAIEEMTRMRETYPDTVIGDPYYFRTLVTGRTHWGTFGAETCPSISNDHPAHARRLTEGHPIVGRFNAYRTDHSVQYCATTGDCDNCRDSQAVWSWLLVNMHRFLGDLEHLDTWVTLAENFYRQYYWSSYHPARQAPAESAVGA</sequence>